<dbReference type="SMART" id="SM00464">
    <property type="entry name" value="LON"/>
    <property type="match status" value="1"/>
</dbReference>
<dbReference type="InterPro" id="IPR015947">
    <property type="entry name" value="PUA-like_sf"/>
</dbReference>
<dbReference type="InterPro" id="IPR017907">
    <property type="entry name" value="Znf_RING_CS"/>
</dbReference>
<keyword evidence="1" id="KW-0479">Metal-binding</keyword>
<keyword evidence="9" id="KW-1185">Reference proteome</keyword>
<dbReference type="SUPFAM" id="SSF88697">
    <property type="entry name" value="PUA domain-like"/>
    <property type="match status" value="1"/>
</dbReference>
<proteinExistence type="predicted"/>
<dbReference type="InterPro" id="IPR019734">
    <property type="entry name" value="TPR_rpt"/>
</dbReference>
<dbReference type="Gene3D" id="3.30.40.10">
    <property type="entry name" value="Zinc/RING finger domain, C3HC4 (zinc finger)"/>
    <property type="match status" value="2"/>
</dbReference>
<evidence type="ECO:0000256" key="2">
    <source>
        <dbReference type="ARBA" id="ARBA00022771"/>
    </source>
</evidence>
<dbReference type="PROSITE" id="PS51787">
    <property type="entry name" value="LON_N"/>
    <property type="match status" value="1"/>
</dbReference>
<dbReference type="KEGG" id="btab:109044526"/>
<dbReference type="InterPro" id="IPR018957">
    <property type="entry name" value="Znf_C3HC4_RING-type"/>
</dbReference>
<dbReference type="PROSITE" id="PS00518">
    <property type="entry name" value="ZF_RING_1"/>
    <property type="match status" value="2"/>
</dbReference>
<accession>A0A9P0CAZ7</accession>
<feature type="region of interest" description="Disordered" evidence="5">
    <location>
        <begin position="332"/>
        <end position="351"/>
    </location>
</feature>
<evidence type="ECO:0000259" key="7">
    <source>
        <dbReference type="PROSITE" id="PS51787"/>
    </source>
</evidence>
<dbReference type="SMART" id="SM00028">
    <property type="entry name" value="TPR"/>
    <property type="match status" value="3"/>
</dbReference>
<dbReference type="CDD" id="cd16513">
    <property type="entry name" value="RING-HC_LONFs_rpt1"/>
    <property type="match status" value="1"/>
</dbReference>
<dbReference type="Pfam" id="PF00097">
    <property type="entry name" value="zf-C3HC4"/>
    <property type="match status" value="2"/>
</dbReference>
<dbReference type="PROSITE" id="PS50089">
    <property type="entry name" value="ZF_RING_2"/>
    <property type="match status" value="2"/>
</dbReference>
<dbReference type="Pfam" id="PF02190">
    <property type="entry name" value="LON_substr_bdg"/>
    <property type="match status" value="1"/>
</dbReference>
<evidence type="ECO:0000313" key="9">
    <source>
        <dbReference type="Proteomes" id="UP001152759"/>
    </source>
</evidence>
<sequence>MTADLAREAMGKKDYAQAARMFKRCLAERPSLEMFLGYADALAKCGRVWESLDVFAQCAAFAPLSPEKLRGVTTAFLEHLSARAAAAAAADPGRAREAPEPCAFVCGLCDNVLLQPVTLACGHTFCRKCLQREPTKACRRCGHKIAQRLEINVLIRSLVEKFWAEDIAAARLRDEGNQLFGSNQVEAALSKYDAAIAFAPRNYLVLSNRSHALCVIGRCQEALSDADEVVRLRPSWGKGHHRRAMALLSLGRYEESLVAFAVCAALDRNTHAVRLEAAKSLQKILSTSKYCSKSASQRSSLNSRSSLKKYHSRTSPLQPVSWVYVSSFNSNSDCDDNSSGDEDPKQPFYSDRRYTYSSPVPQDSRRLPVLMEKAFQEIESIRWMNKKLTQLTVDSNKVEITDFDCVLCCRTLWQPTTTFCGHSYCSACLDRCLDYNFSCPLCMTSLTEYLLVNQKNITEFLDLALRTALPTVYATRFLLHRQEISEPHMPVFVCTTAFPHVPCPLFIFEPRYRLMVRRCIESGTRQFAMAACLNSYGSAKRYAEYGTILEIKNLVLLNDGCSILSTVGVRRFRILSRGERDGYDTASIANVCDVSIPSNQIEEVRKLLDKTRLKGEQWLKNMSPELQSEILRTFGPIPDLEENWGSLPDGPAWVWWLLAILPLDQRLQVGILATTCIVKRLLAIYKTLELIERNSLVVAQTNEQASVISASVSSSYPLPVSEVCEVSPL</sequence>
<evidence type="ECO:0000256" key="5">
    <source>
        <dbReference type="SAM" id="MobiDB-lite"/>
    </source>
</evidence>
<dbReference type="SUPFAM" id="SSF48452">
    <property type="entry name" value="TPR-like"/>
    <property type="match status" value="1"/>
</dbReference>
<dbReference type="GO" id="GO:0008270">
    <property type="term" value="F:zinc ion binding"/>
    <property type="evidence" value="ECO:0007669"/>
    <property type="project" value="UniProtKB-KW"/>
</dbReference>
<dbReference type="CDD" id="cd16514">
    <property type="entry name" value="RING-HC_LONFs_rpt2"/>
    <property type="match status" value="1"/>
</dbReference>
<feature type="domain" description="RING-type" evidence="6">
    <location>
        <begin position="106"/>
        <end position="141"/>
    </location>
</feature>
<dbReference type="InterPro" id="IPR046336">
    <property type="entry name" value="Lon_prtase_N_sf"/>
</dbReference>
<protein>
    <recommendedName>
        <fullName evidence="10">LON peptidase N-terminal domain and RING finger protein 3</fullName>
    </recommendedName>
</protein>
<organism evidence="8 9">
    <name type="scientific">Bemisia tabaci</name>
    <name type="common">Sweetpotato whitefly</name>
    <name type="synonym">Aleurodes tabaci</name>
    <dbReference type="NCBI Taxonomy" id="7038"/>
    <lineage>
        <taxon>Eukaryota</taxon>
        <taxon>Metazoa</taxon>
        <taxon>Ecdysozoa</taxon>
        <taxon>Arthropoda</taxon>
        <taxon>Hexapoda</taxon>
        <taxon>Insecta</taxon>
        <taxon>Pterygota</taxon>
        <taxon>Neoptera</taxon>
        <taxon>Paraneoptera</taxon>
        <taxon>Hemiptera</taxon>
        <taxon>Sternorrhyncha</taxon>
        <taxon>Aleyrodoidea</taxon>
        <taxon>Aleyrodidae</taxon>
        <taxon>Aleyrodinae</taxon>
        <taxon>Bemisia</taxon>
    </lineage>
</organism>
<dbReference type="GO" id="GO:0005737">
    <property type="term" value="C:cytoplasm"/>
    <property type="evidence" value="ECO:0007669"/>
    <property type="project" value="UniProtKB-ARBA"/>
</dbReference>
<evidence type="ECO:0008006" key="10">
    <source>
        <dbReference type="Google" id="ProtNLM"/>
    </source>
</evidence>
<keyword evidence="2 4" id="KW-0863">Zinc-finger</keyword>
<dbReference type="InterPro" id="IPR011990">
    <property type="entry name" value="TPR-like_helical_dom_sf"/>
</dbReference>
<dbReference type="InterPro" id="IPR013083">
    <property type="entry name" value="Znf_RING/FYVE/PHD"/>
</dbReference>
<evidence type="ECO:0000256" key="4">
    <source>
        <dbReference type="PROSITE-ProRule" id="PRU00175"/>
    </source>
</evidence>
<evidence type="ECO:0000313" key="8">
    <source>
        <dbReference type="EMBL" id="CAH0762764.1"/>
    </source>
</evidence>
<feature type="domain" description="RING-type" evidence="6">
    <location>
        <begin position="405"/>
        <end position="442"/>
    </location>
</feature>
<gene>
    <name evidence="8" type="ORF">BEMITA_LOCUS2862</name>
</gene>
<dbReference type="InterPro" id="IPR001841">
    <property type="entry name" value="Znf_RING"/>
</dbReference>
<dbReference type="SMART" id="SM00184">
    <property type="entry name" value="RING"/>
    <property type="match status" value="2"/>
</dbReference>
<feature type="compositionally biased region" description="Basic and acidic residues" evidence="5">
    <location>
        <begin position="342"/>
        <end position="351"/>
    </location>
</feature>
<reference evidence="8" key="1">
    <citation type="submission" date="2021-12" db="EMBL/GenBank/DDBJ databases">
        <authorList>
            <person name="King R."/>
        </authorList>
    </citation>
    <scope>NUCLEOTIDE SEQUENCE</scope>
</reference>
<name>A0A9P0CAZ7_BEMTA</name>
<dbReference type="InterPro" id="IPR003111">
    <property type="entry name" value="Lon_prtase_N"/>
</dbReference>
<evidence type="ECO:0000259" key="6">
    <source>
        <dbReference type="PROSITE" id="PS50089"/>
    </source>
</evidence>
<dbReference type="PANTHER" id="PTHR23327">
    <property type="entry name" value="RING FINGER PROTEIN 127"/>
    <property type="match status" value="1"/>
</dbReference>
<keyword evidence="3" id="KW-0862">Zinc</keyword>
<dbReference type="EMBL" id="OU963871">
    <property type="protein sequence ID" value="CAH0762764.1"/>
    <property type="molecule type" value="Genomic_DNA"/>
</dbReference>
<dbReference type="GO" id="GO:0061630">
    <property type="term" value="F:ubiquitin protein ligase activity"/>
    <property type="evidence" value="ECO:0007669"/>
    <property type="project" value="TreeGrafter"/>
</dbReference>
<feature type="domain" description="Lon N-terminal" evidence="7">
    <location>
        <begin position="486"/>
        <end position="692"/>
    </location>
</feature>
<dbReference type="Gene3D" id="1.25.40.10">
    <property type="entry name" value="Tetratricopeptide repeat domain"/>
    <property type="match status" value="1"/>
</dbReference>
<dbReference type="Proteomes" id="UP001152759">
    <property type="component" value="Chromosome 10"/>
</dbReference>
<evidence type="ECO:0000256" key="1">
    <source>
        <dbReference type="ARBA" id="ARBA00022723"/>
    </source>
</evidence>
<dbReference type="PANTHER" id="PTHR23327:SF42">
    <property type="entry name" value="LON PEPTIDASE N-TERMINAL DOMAIN AND RING FINGER PROTEIN C14F5.10C"/>
    <property type="match status" value="1"/>
</dbReference>
<dbReference type="SUPFAM" id="SSF57850">
    <property type="entry name" value="RING/U-box"/>
    <property type="match status" value="2"/>
</dbReference>
<dbReference type="AlphaFoldDB" id="A0A9P0CAZ7"/>
<dbReference type="Gene3D" id="2.30.130.40">
    <property type="entry name" value="LON domain-like"/>
    <property type="match status" value="1"/>
</dbReference>
<evidence type="ECO:0000256" key="3">
    <source>
        <dbReference type="ARBA" id="ARBA00022833"/>
    </source>
</evidence>